<protein>
    <submittedName>
        <fullName evidence="10">Uncharacterized protein</fullName>
    </submittedName>
</protein>
<keyword evidence="2" id="KW-0963">Cytoplasm</keyword>
<dbReference type="InterPro" id="IPR009524">
    <property type="entry name" value="CFAP68"/>
</dbReference>
<dbReference type="EMBL" id="JAAGNN010000024">
    <property type="protein sequence ID" value="KAF4073259.1"/>
    <property type="molecule type" value="Genomic_DNA"/>
</dbReference>
<evidence type="ECO:0000256" key="4">
    <source>
        <dbReference type="ARBA" id="ARBA00023069"/>
    </source>
</evidence>
<dbReference type="GO" id="GO:0005634">
    <property type="term" value="C:nucleus"/>
    <property type="evidence" value="ECO:0007669"/>
    <property type="project" value="InterPro"/>
</dbReference>
<comment type="function">
    <text evidence="7">Microtubule inner protein (MIP) part of the dynein-decorated doublet microtubules (DMTs) in cilia axoneme, which is required for motile cilia beating.</text>
</comment>
<keyword evidence="3" id="KW-0282">Flagellum</keyword>
<name>A0A7J5ZU50_AMEME</name>
<sequence>MMTTQGMETSSPFYYMLPASGHGEVWRDFTEEAKFRQYGWRCSTNEEDYSTSTLMGNWSEKRFDTGRAKALRRPLPSQFSHYYDTTYSSSYNKEEKSPVYTSFKKEPRSFPGHQPELDPPHTKRVPNSCYRLDFGGRHSYGQTKVIQENISRELDSCTASKNCSTTSQ</sequence>
<accession>A0A7J5ZU50</accession>
<evidence type="ECO:0000256" key="1">
    <source>
        <dbReference type="ARBA" id="ARBA00004611"/>
    </source>
</evidence>
<organism evidence="10 11">
    <name type="scientific">Ameiurus melas</name>
    <name type="common">Black bullhead</name>
    <name type="synonym">Silurus melas</name>
    <dbReference type="NCBI Taxonomy" id="219545"/>
    <lineage>
        <taxon>Eukaryota</taxon>
        <taxon>Metazoa</taxon>
        <taxon>Chordata</taxon>
        <taxon>Craniata</taxon>
        <taxon>Vertebrata</taxon>
        <taxon>Euteleostomi</taxon>
        <taxon>Actinopterygii</taxon>
        <taxon>Neopterygii</taxon>
        <taxon>Teleostei</taxon>
        <taxon>Ostariophysi</taxon>
        <taxon>Siluriformes</taxon>
        <taxon>Ictaluridae</taxon>
        <taxon>Ameiurus</taxon>
    </lineage>
</organism>
<dbReference type="AlphaFoldDB" id="A0A7J5ZU50"/>
<evidence type="ECO:0000256" key="3">
    <source>
        <dbReference type="ARBA" id="ARBA00022846"/>
    </source>
</evidence>
<keyword evidence="5" id="KW-0206">Cytoskeleton</keyword>
<dbReference type="PANTHER" id="PTHR31180">
    <property type="entry name" value="CILIA- AND FLAGELLA-ASSOCIATED PROTEIN 107-RELATED"/>
    <property type="match status" value="1"/>
</dbReference>
<proteinExistence type="predicted"/>
<evidence type="ECO:0000256" key="7">
    <source>
        <dbReference type="ARBA" id="ARBA00035003"/>
    </source>
</evidence>
<comment type="caution">
    <text evidence="10">The sequence shown here is derived from an EMBL/GenBank/DDBJ whole genome shotgun (WGS) entry which is preliminary data.</text>
</comment>
<feature type="region of interest" description="Disordered" evidence="9">
    <location>
        <begin position="103"/>
        <end position="125"/>
    </location>
</feature>
<dbReference type="GO" id="GO:0005930">
    <property type="term" value="C:axoneme"/>
    <property type="evidence" value="ECO:0007669"/>
    <property type="project" value="UniProtKB-ARBA"/>
</dbReference>
<dbReference type="InterPro" id="IPR037662">
    <property type="entry name" value="CFAP68/107"/>
</dbReference>
<keyword evidence="11" id="KW-1185">Reference proteome</keyword>
<gene>
    <name evidence="10" type="ORF">AMELA_G00256920</name>
</gene>
<dbReference type="PANTHER" id="PTHR31180:SF3">
    <property type="entry name" value="EXPRESSED SEQUENCE EH456644"/>
    <property type="match status" value="1"/>
</dbReference>
<evidence type="ECO:0000313" key="10">
    <source>
        <dbReference type="EMBL" id="KAF4073259.1"/>
    </source>
</evidence>
<evidence type="ECO:0000256" key="9">
    <source>
        <dbReference type="SAM" id="MobiDB-lite"/>
    </source>
</evidence>
<keyword evidence="4" id="KW-0969">Cilium</keyword>
<comment type="subunit">
    <text evidence="8">Microtubule inner protein component of sperm flagellar doublet microtubules.</text>
</comment>
<reference evidence="10 11" key="1">
    <citation type="submission" date="2020-02" db="EMBL/GenBank/DDBJ databases">
        <title>A chromosome-scale genome assembly of the black bullhead catfish (Ameiurus melas).</title>
        <authorList>
            <person name="Wen M."/>
            <person name="Zham M."/>
            <person name="Cabau C."/>
            <person name="Klopp C."/>
            <person name="Donnadieu C."/>
            <person name="Roques C."/>
            <person name="Bouchez O."/>
            <person name="Lampietro C."/>
            <person name="Jouanno E."/>
            <person name="Herpin A."/>
            <person name="Louis A."/>
            <person name="Berthelot C."/>
            <person name="Parey E."/>
            <person name="Roest-Crollius H."/>
            <person name="Braasch I."/>
            <person name="Postlethwait J."/>
            <person name="Robinson-Rechavi M."/>
            <person name="Echchiki A."/>
            <person name="Begum T."/>
            <person name="Montfort J."/>
            <person name="Schartl M."/>
            <person name="Bobe J."/>
            <person name="Guiguen Y."/>
        </authorList>
    </citation>
    <scope>NUCLEOTIDE SEQUENCE [LARGE SCALE GENOMIC DNA]</scope>
    <source>
        <strain evidence="10">M_S1</strain>
        <tissue evidence="10">Blood</tissue>
    </source>
</reference>
<dbReference type="GO" id="GO:0030317">
    <property type="term" value="P:flagellated sperm motility"/>
    <property type="evidence" value="ECO:0007669"/>
    <property type="project" value="InterPro"/>
</dbReference>
<dbReference type="Pfam" id="PF06608">
    <property type="entry name" value="CFAP68"/>
    <property type="match status" value="1"/>
</dbReference>
<dbReference type="Proteomes" id="UP000593565">
    <property type="component" value="Unassembled WGS sequence"/>
</dbReference>
<comment type="subcellular location">
    <subcellularLocation>
        <location evidence="1">Cytoplasm</location>
        <location evidence="1">Cytoskeleton</location>
        <location evidence="1">Flagellum axoneme</location>
    </subcellularLocation>
</comment>
<evidence type="ECO:0000256" key="2">
    <source>
        <dbReference type="ARBA" id="ARBA00022490"/>
    </source>
</evidence>
<evidence type="ECO:0000256" key="8">
    <source>
        <dbReference type="ARBA" id="ARBA00046435"/>
    </source>
</evidence>
<evidence type="ECO:0000256" key="5">
    <source>
        <dbReference type="ARBA" id="ARBA00023212"/>
    </source>
</evidence>
<evidence type="ECO:0000313" key="11">
    <source>
        <dbReference type="Proteomes" id="UP000593565"/>
    </source>
</evidence>
<evidence type="ECO:0000256" key="6">
    <source>
        <dbReference type="ARBA" id="ARBA00023273"/>
    </source>
</evidence>
<keyword evidence="6" id="KW-0966">Cell projection</keyword>